<evidence type="ECO:0000256" key="1">
    <source>
        <dbReference type="ARBA" id="ARBA00023012"/>
    </source>
</evidence>
<evidence type="ECO:0000256" key="2">
    <source>
        <dbReference type="PROSITE-ProRule" id="PRU00110"/>
    </source>
</evidence>
<evidence type="ECO:0000259" key="3">
    <source>
        <dbReference type="PROSITE" id="PS50894"/>
    </source>
</evidence>
<protein>
    <submittedName>
        <fullName evidence="4">Hpt domain-containing protein</fullName>
    </submittedName>
</protein>
<dbReference type="Proteomes" id="UP001164748">
    <property type="component" value="Chromosome"/>
</dbReference>
<dbReference type="Pfam" id="PF01627">
    <property type="entry name" value="Hpt"/>
    <property type="match status" value="1"/>
</dbReference>
<evidence type="ECO:0000313" key="4">
    <source>
        <dbReference type="EMBL" id="WBA08700.1"/>
    </source>
</evidence>
<dbReference type="SUPFAM" id="SSF47226">
    <property type="entry name" value="Histidine-containing phosphotransfer domain, HPT domain"/>
    <property type="match status" value="1"/>
</dbReference>
<name>A0AA47LRF5_9GAMM</name>
<reference evidence="4" key="1">
    <citation type="submission" date="2022-09" db="EMBL/GenBank/DDBJ databases">
        <authorList>
            <person name="Li Z.-J."/>
        </authorList>
    </citation>
    <scope>NUCLEOTIDE SEQUENCE</scope>
    <source>
        <strain evidence="4">TGB11</strain>
    </source>
</reference>
<dbReference type="AlphaFoldDB" id="A0AA47LRF5"/>
<keyword evidence="2" id="KW-0597">Phosphoprotein</keyword>
<dbReference type="EMBL" id="CP114588">
    <property type="protein sequence ID" value="WBA08700.1"/>
    <property type="molecule type" value="Genomic_DNA"/>
</dbReference>
<accession>A0AA47LRF5</accession>
<sequence>MSVNQGKTDISVWDKEEALSRLMDSPALLDEACSIFVEESEQQLPSMEKQLANADYAALAREAHKMKGSAGNLAALELHQQALTLEQAAKQEAADQAAAALADIKEGLARFYAQLTH</sequence>
<dbReference type="RefSeq" id="WP_269579080.1">
    <property type="nucleotide sequence ID" value="NZ_CP114588.1"/>
</dbReference>
<proteinExistence type="predicted"/>
<gene>
    <name evidence="4" type="ORF">N8M53_00260</name>
</gene>
<keyword evidence="1" id="KW-0902">Two-component regulatory system</keyword>
<organism evidence="4 5">
    <name type="scientific">Salinivibrio kushneri</name>
    <dbReference type="NCBI Taxonomy" id="1908198"/>
    <lineage>
        <taxon>Bacteria</taxon>
        <taxon>Pseudomonadati</taxon>
        <taxon>Pseudomonadota</taxon>
        <taxon>Gammaproteobacteria</taxon>
        <taxon>Vibrionales</taxon>
        <taxon>Vibrionaceae</taxon>
        <taxon>Salinivibrio</taxon>
    </lineage>
</organism>
<feature type="modified residue" description="Phosphohistidine" evidence="2">
    <location>
        <position position="64"/>
    </location>
</feature>
<dbReference type="GO" id="GO:0004672">
    <property type="term" value="F:protein kinase activity"/>
    <property type="evidence" value="ECO:0007669"/>
    <property type="project" value="UniProtKB-ARBA"/>
</dbReference>
<dbReference type="GO" id="GO:0000160">
    <property type="term" value="P:phosphorelay signal transduction system"/>
    <property type="evidence" value="ECO:0007669"/>
    <property type="project" value="UniProtKB-KW"/>
</dbReference>
<evidence type="ECO:0000313" key="5">
    <source>
        <dbReference type="Proteomes" id="UP001164748"/>
    </source>
</evidence>
<dbReference type="InterPro" id="IPR036641">
    <property type="entry name" value="HPT_dom_sf"/>
</dbReference>
<feature type="domain" description="HPt" evidence="3">
    <location>
        <begin position="25"/>
        <end position="117"/>
    </location>
</feature>
<dbReference type="SMART" id="SM00073">
    <property type="entry name" value="HPT"/>
    <property type="match status" value="1"/>
</dbReference>
<dbReference type="PROSITE" id="PS50894">
    <property type="entry name" value="HPT"/>
    <property type="match status" value="1"/>
</dbReference>
<dbReference type="InterPro" id="IPR008207">
    <property type="entry name" value="Sig_transdc_His_kin_Hpt_dom"/>
</dbReference>
<dbReference type="Gene3D" id="1.20.120.160">
    <property type="entry name" value="HPT domain"/>
    <property type="match status" value="1"/>
</dbReference>